<proteinExistence type="predicted"/>
<dbReference type="Pfam" id="PF01458">
    <property type="entry name" value="SUFBD_core"/>
    <property type="match status" value="1"/>
</dbReference>
<protein>
    <submittedName>
        <fullName evidence="2">SufD family Fe-S cluster assembly protein</fullName>
    </submittedName>
</protein>
<dbReference type="EMBL" id="JAQSFA010000031">
    <property type="protein sequence ID" value="MEE6701855.1"/>
    <property type="molecule type" value="Genomic_DNA"/>
</dbReference>
<feature type="domain" description="SUF system FeS cluster assembly SufBD core" evidence="1">
    <location>
        <begin position="128"/>
        <end position="262"/>
    </location>
</feature>
<organism evidence="2 3">
    <name type="scientific">Limosilactobacillus pontis</name>
    <dbReference type="NCBI Taxonomy" id="35787"/>
    <lineage>
        <taxon>Bacteria</taxon>
        <taxon>Bacillati</taxon>
        <taxon>Bacillota</taxon>
        <taxon>Bacilli</taxon>
        <taxon>Lactobacillales</taxon>
        <taxon>Lactobacillaceae</taxon>
        <taxon>Limosilactobacillus</taxon>
    </lineage>
</organism>
<comment type="caution">
    <text evidence="2">The sequence shown here is derived from an EMBL/GenBank/DDBJ whole genome shotgun (WGS) entry which is preliminary data.</text>
</comment>
<dbReference type="InterPro" id="IPR000825">
    <property type="entry name" value="SUF_FeS_clus_asmbl_SufBD_core"/>
</dbReference>
<reference evidence="2 3" key="1">
    <citation type="submission" date="2023-02" db="EMBL/GenBank/DDBJ databases">
        <title>The predominant lactic acid bacteria and yeasts involved in the spontaneous fermentation of millet during the production of the traditional porridge Hausa koko in Ghana.</title>
        <authorList>
            <person name="Atter A."/>
            <person name="Diaz M."/>
        </authorList>
    </citation>
    <scope>NUCLEOTIDE SEQUENCE [LARGE SCALE GENOMIC DNA]</scope>
    <source>
        <strain evidence="2 3">FI11552</strain>
    </source>
</reference>
<dbReference type="RefSeq" id="WP_331192522.1">
    <property type="nucleotide sequence ID" value="NZ_JAQSEN010000003.1"/>
</dbReference>
<evidence type="ECO:0000313" key="2">
    <source>
        <dbReference type="EMBL" id="MEE6701855.1"/>
    </source>
</evidence>
<keyword evidence="3" id="KW-1185">Reference proteome</keyword>
<accession>A0ABU7SUV9</accession>
<sequence>MTVLNSAIWQDEPGWLEKKRQLATMLAGRFPHQDGQEQWLTVWRDQPKTAGMAIGLISHDSDYVARPLSQAVNEYSEMLQENLMEKAIPWQDGQLNAAHLARIDGGQFIYVPDGVKLDESIKLAPNLSGMNPHHVIIVGAHSTVSIEETARLTNPGAVYVGTELLVGTGARVTYRQFNQFTGQRARQAVHCYQAQGSRVELAYGQDSATDVTTSLYSFLDGQQTHWTADAVLRVRTGMHQECRPVLDGYGQGTTGRLRVWGQAADTAGLQLAHLTTGSGEPLDMAEQRNLVTPDRGLGTLLPANSWLKNKFADA</sequence>
<evidence type="ECO:0000259" key="1">
    <source>
        <dbReference type="Pfam" id="PF01458"/>
    </source>
</evidence>
<gene>
    <name evidence="2" type="ORF">PS396_08755</name>
</gene>
<dbReference type="InterPro" id="IPR037284">
    <property type="entry name" value="SUF_FeS_clus_asmbl_SufBD_sf"/>
</dbReference>
<name>A0ABU7SUV9_9LACO</name>
<dbReference type="Proteomes" id="UP001335665">
    <property type="component" value="Unassembled WGS sequence"/>
</dbReference>
<evidence type="ECO:0000313" key="3">
    <source>
        <dbReference type="Proteomes" id="UP001335665"/>
    </source>
</evidence>
<dbReference type="SUPFAM" id="SSF101960">
    <property type="entry name" value="Stabilizer of iron transporter SufD"/>
    <property type="match status" value="1"/>
</dbReference>